<evidence type="ECO:0000256" key="21">
    <source>
        <dbReference type="PROSITE-ProRule" id="PRU00042"/>
    </source>
</evidence>
<evidence type="ECO:0000256" key="13">
    <source>
        <dbReference type="ARBA" id="ARBA00023125"/>
    </source>
</evidence>
<keyword evidence="8 21" id="KW-0863">Zinc-finger</keyword>
<sequence>MCVLAVLPLWGEGGGPSAEGTELAPPFPAPHWLVSTWYRLQGPEVKASASEASRPGRRALTSRPAAAAAAAAAASLHGRPGTYRRGSRSVGLCGRPGLGPEGLAVTAAAFRPAAPDVWARRGLRSPVCSRHPPLRRALSLCQADEFALIPRLFSQTFDFLPPAPFPTLSPPSPPAPPPPTLSGHPRRTMDGSFVQHSVRVLQELNKQRERGQYCDATLDVGGLVFKAHWSVLACCSHFFQSLYGDGSGGSVVLPAGFAEIFGLLLDFFYTGHLALTSGNRDQVLLAARELRVPEAVELCQSFKPKASVGLAPSGHSGLGKLAPRDVNSHLKEPASLEEEEVSRTLGQTPRDQELSGSPSLQRCQLGLPAQSENPSFLRGKLKQALKLCPPEDKEPEDCRVPPRPFEAEGVQLQGGSNEWEVVVQVEDDGDGDYVSETETVPTRRKSNIIRKPCAAEPALSAGSRAAEPAENRKGTAVPVECPTCHKKFLSKYYLKVHNRKHTGEKPFECPKCGKCYFRKENLLEHEARNCMNRSEQVFTCSVCQETFRRRMELRVHMVSHTGEMPYKCSSCSQQFMQKKDLQSHMIKLHGAPKPHACPTCAKCFLSRTELQLHEAFKHRGEKLFVCEECGHRASSRNGLQMHIKAKHRNERPYVCEFCSHAFTQKANLNMHLRTHTGEKPFQCHLCGKTFRTQASLDKHNRTHTGERPFSCEFCEQRFTEKGPLLRHVASRHQEGRPHFCQICGKTFKAVEQLRVHVRRHKGVRKFECTECGYKFTRQAHLRRHMEIHDRVENYNPRQRKLRNLVIEDEKMVVVALQPPTELEVGSAEVIVESLAQGGLASQLPGQRLCAEESFSGPGVMEPSLIITAATPEDCDT</sequence>
<keyword evidence="6" id="KW-0479">Metal-binding</keyword>
<dbReference type="Pfam" id="PF00096">
    <property type="entry name" value="zf-C2H2"/>
    <property type="match status" value="6"/>
</dbReference>
<dbReference type="PANTHER" id="PTHR24399:SF54">
    <property type="entry name" value="GASTRULA ZINC FINGER PROTEIN XLCGF26.1-LIKE-RELATED"/>
    <property type="match status" value="1"/>
</dbReference>
<evidence type="ECO:0000256" key="12">
    <source>
        <dbReference type="ARBA" id="ARBA00023015"/>
    </source>
</evidence>
<dbReference type="SMART" id="SM00225">
    <property type="entry name" value="BTB"/>
    <property type="match status" value="1"/>
</dbReference>
<feature type="domain" description="C2H2-type" evidence="24">
    <location>
        <begin position="653"/>
        <end position="680"/>
    </location>
</feature>
<feature type="domain" description="C2H2-type" evidence="24">
    <location>
        <begin position="566"/>
        <end position="594"/>
    </location>
</feature>
<keyword evidence="9" id="KW-0862">Zinc</keyword>
<dbReference type="Gene3D" id="3.30.160.60">
    <property type="entry name" value="Classic Zinc Finger"/>
    <property type="match status" value="10"/>
</dbReference>
<dbReference type="SUPFAM" id="SSF54695">
    <property type="entry name" value="POZ domain"/>
    <property type="match status" value="1"/>
</dbReference>
<dbReference type="InterPro" id="IPR036236">
    <property type="entry name" value="Znf_C2H2_sf"/>
</dbReference>
<feature type="domain" description="C2H2-type" evidence="24">
    <location>
        <begin position="507"/>
        <end position="534"/>
    </location>
</feature>
<evidence type="ECO:0000256" key="11">
    <source>
        <dbReference type="ARBA" id="ARBA00022895"/>
    </source>
</evidence>
<evidence type="ECO:0000256" key="2">
    <source>
        <dbReference type="ARBA" id="ARBA00004574"/>
    </source>
</evidence>
<dbReference type="Gene3D" id="3.30.710.10">
    <property type="entry name" value="Potassium Channel Kv1.1, Chain A"/>
    <property type="match status" value="1"/>
</dbReference>
<feature type="domain" description="C2H2-type" evidence="24">
    <location>
        <begin position="766"/>
        <end position="793"/>
    </location>
</feature>
<dbReference type="GO" id="GO:0001227">
    <property type="term" value="F:DNA-binding transcription repressor activity, RNA polymerase II-specific"/>
    <property type="evidence" value="ECO:0007669"/>
    <property type="project" value="TreeGrafter"/>
</dbReference>
<evidence type="ECO:0000256" key="16">
    <source>
        <dbReference type="ARBA" id="ARBA00023242"/>
    </source>
</evidence>
<comment type="function">
    <text evidence="17">Plays a critical role in transcriptional regulation and chromatin remodeling. Acts as a regulator of telomere length. Directly binds the telomeric double-stranded 5'-TTAGGG-3' repeat. Preferentially binds to telomeres that have a low concentration of shelterin complex and acts as a regulator of telomere length by initiating telomere trimming, a process that prevents the accumulation of aberrantly long telomeres. Also acts as a transcription regulator that binds to promoter regions. Regulates expression of a small subset of genes, including MTFP1. Acts as a negative regulator of cell proliferation by specifically activating expression of ARF, a tumor suppressor isoform of CDKN2A. Acts as a transcription regulator of CIITA, the major factor regulating MHC class II gene expression. In addition, regulates cellular m6A/m6Am methylation on RNA by facilitating the recruitment of the RNA demethylase, FTO, to target mRNAs.</text>
</comment>
<dbReference type="CDD" id="cd18232">
    <property type="entry name" value="BTB_POZ_ZBTB48_TZAP_KR3"/>
    <property type="match status" value="1"/>
</dbReference>
<keyword evidence="14" id="KW-0010">Activator</keyword>
<protein>
    <recommendedName>
        <fullName evidence="19">Zinc finger and BTB domain-containing protein 48</fullName>
    </recommendedName>
    <alternativeName>
        <fullName evidence="20">Telomere zinc finger-associated protein</fullName>
    </alternativeName>
</protein>
<feature type="domain" description="C2H2-type" evidence="24">
    <location>
        <begin position="709"/>
        <end position="737"/>
    </location>
</feature>
<evidence type="ECO:0000256" key="18">
    <source>
        <dbReference type="ARBA" id="ARBA00065772"/>
    </source>
</evidence>
<evidence type="ECO:0000256" key="22">
    <source>
        <dbReference type="SAM" id="MobiDB-lite"/>
    </source>
</evidence>
<evidence type="ECO:0000256" key="8">
    <source>
        <dbReference type="ARBA" id="ARBA00022771"/>
    </source>
</evidence>
<dbReference type="Pfam" id="PF00651">
    <property type="entry name" value="BTB"/>
    <property type="match status" value="1"/>
</dbReference>
<dbReference type="GO" id="GO:0001817">
    <property type="term" value="P:regulation of cytokine production"/>
    <property type="evidence" value="ECO:0007669"/>
    <property type="project" value="TreeGrafter"/>
</dbReference>
<dbReference type="GO" id="GO:0000978">
    <property type="term" value="F:RNA polymerase II cis-regulatory region sequence-specific DNA binding"/>
    <property type="evidence" value="ECO:0007669"/>
    <property type="project" value="TreeGrafter"/>
</dbReference>
<reference evidence="25 26" key="1">
    <citation type="submission" date="2022-11" db="EMBL/GenBank/DDBJ databases">
        <title>Whole genome sequence of Eschrichtius robustus ER-17-0199.</title>
        <authorList>
            <person name="Bruniche-Olsen A."/>
            <person name="Black A.N."/>
            <person name="Fields C.J."/>
            <person name="Walden K."/>
            <person name="Dewoody J.A."/>
        </authorList>
    </citation>
    <scope>NUCLEOTIDE SEQUENCE [LARGE SCALE GENOMIC DNA]</scope>
    <source>
        <strain evidence="25">ER-17-0199</strain>
        <tissue evidence="25">Blubber</tissue>
    </source>
</reference>
<dbReference type="EMBL" id="JAIQCJ010002152">
    <property type="protein sequence ID" value="KAJ8780677.1"/>
    <property type="molecule type" value="Genomic_DNA"/>
</dbReference>
<dbReference type="FunFam" id="3.30.710.10:FF:000074">
    <property type="entry name" value="Zinc finger and BTB domain-containing 48"/>
    <property type="match status" value="1"/>
</dbReference>
<dbReference type="FunFam" id="3.30.160.60:FF:001117">
    <property type="entry name" value="Zinc finger and BTB domain containing 48"/>
    <property type="match status" value="1"/>
</dbReference>
<evidence type="ECO:0000259" key="24">
    <source>
        <dbReference type="PROSITE" id="PS50157"/>
    </source>
</evidence>
<dbReference type="SMART" id="SM00355">
    <property type="entry name" value="ZnF_C2H2"/>
    <property type="match status" value="11"/>
</dbReference>
<keyword evidence="7" id="KW-0677">Repeat</keyword>
<keyword evidence="16" id="KW-0539">Nucleus</keyword>
<evidence type="ECO:0000256" key="10">
    <source>
        <dbReference type="ARBA" id="ARBA00022843"/>
    </source>
</evidence>
<dbReference type="PROSITE" id="PS50097">
    <property type="entry name" value="BTB"/>
    <property type="match status" value="1"/>
</dbReference>
<feature type="region of interest" description="Disordered" evidence="22">
    <location>
        <begin position="331"/>
        <end position="359"/>
    </location>
</feature>
<feature type="compositionally biased region" description="Polar residues" evidence="22">
    <location>
        <begin position="344"/>
        <end position="359"/>
    </location>
</feature>
<feature type="compositionally biased region" description="Pro residues" evidence="22">
    <location>
        <begin position="164"/>
        <end position="180"/>
    </location>
</feature>
<dbReference type="GO" id="GO:0002682">
    <property type="term" value="P:regulation of immune system process"/>
    <property type="evidence" value="ECO:0007669"/>
    <property type="project" value="TreeGrafter"/>
</dbReference>
<gene>
    <name evidence="25" type="ORF">J1605_000720</name>
</gene>
<evidence type="ECO:0000256" key="17">
    <source>
        <dbReference type="ARBA" id="ARBA00058760"/>
    </source>
</evidence>
<organism evidence="25 26">
    <name type="scientific">Eschrichtius robustus</name>
    <name type="common">California gray whale</name>
    <name type="synonym">Eschrichtius gibbosus</name>
    <dbReference type="NCBI Taxonomy" id="9764"/>
    <lineage>
        <taxon>Eukaryota</taxon>
        <taxon>Metazoa</taxon>
        <taxon>Chordata</taxon>
        <taxon>Craniata</taxon>
        <taxon>Vertebrata</taxon>
        <taxon>Euteleostomi</taxon>
        <taxon>Mammalia</taxon>
        <taxon>Eutheria</taxon>
        <taxon>Laurasiatheria</taxon>
        <taxon>Artiodactyla</taxon>
        <taxon>Whippomorpha</taxon>
        <taxon>Cetacea</taxon>
        <taxon>Mysticeti</taxon>
        <taxon>Eschrichtiidae</taxon>
        <taxon>Eschrichtius</taxon>
    </lineage>
</organism>
<keyword evidence="10" id="KW-0832">Ubl conjugation</keyword>
<dbReference type="PANTHER" id="PTHR24399">
    <property type="entry name" value="ZINC FINGER AND BTB DOMAIN-CONTAINING"/>
    <property type="match status" value="1"/>
</dbReference>
<keyword evidence="11" id="KW-0779">Telomere</keyword>
<comment type="subunit">
    <text evidence="18">Interacts with EP300.</text>
</comment>
<feature type="region of interest" description="Disordered" evidence="22">
    <location>
        <begin position="164"/>
        <end position="188"/>
    </location>
</feature>
<dbReference type="GO" id="GO:0045893">
    <property type="term" value="P:positive regulation of DNA-templated transcription"/>
    <property type="evidence" value="ECO:0007669"/>
    <property type="project" value="UniProtKB-ARBA"/>
</dbReference>
<dbReference type="GO" id="GO:0008270">
    <property type="term" value="F:zinc ion binding"/>
    <property type="evidence" value="ECO:0007669"/>
    <property type="project" value="UniProtKB-KW"/>
</dbReference>
<evidence type="ECO:0000256" key="1">
    <source>
        <dbReference type="ARBA" id="ARBA00004123"/>
    </source>
</evidence>
<name>A0AB34GJM1_ESCRO</name>
<dbReference type="FunFam" id="3.30.160.60:FF:000809">
    <property type="entry name" value="Zinc finger and BTB domain-containing 48"/>
    <property type="match status" value="1"/>
</dbReference>
<dbReference type="SUPFAM" id="SSF57667">
    <property type="entry name" value="beta-beta-alpha zinc fingers"/>
    <property type="match status" value="6"/>
</dbReference>
<feature type="domain" description="C2H2-type" evidence="24">
    <location>
        <begin position="624"/>
        <end position="652"/>
    </location>
</feature>
<dbReference type="Proteomes" id="UP001159641">
    <property type="component" value="Unassembled WGS sequence"/>
</dbReference>
<dbReference type="InterPro" id="IPR011333">
    <property type="entry name" value="SKP1/BTB/POZ_sf"/>
</dbReference>
<evidence type="ECO:0000256" key="5">
    <source>
        <dbReference type="ARBA" id="ARBA00022499"/>
    </source>
</evidence>
<evidence type="ECO:0000256" key="7">
    <source>
        <dbReference type="ARBA" id="ARBA00022737"/>
    </source>
</evidence>
<dbReference type="InterPro" id="IPR013087">
    <property type="entry name" value="Znf_C2H2_type"/>
</dbReference>
<evidence type="ECO:0000256" key="6">
    <source>
        <dbReference type="ARBA" id="ARBA00022723"/>
    </source>
</evidence>
<evidence type="ECO:0000256" key="19">
    <source>
        <dbReference type="ARBA" id="ARBA00070976"/>
    </source>
</evidence>
<feature type="domain" description="C2H2-type" evidence="24">
    <location>
        <begin position="738"/>
        <end position="765"/>
    </location>
</feature>
<keyword evidence="15" id="KW-0804">Transcription</keyword>
<accession>A0AB34GJM1</accession>
<keyword evidence="5" id="KW-1017">Isopeptide bond</keyword>
<feature type="domain" description="C2H2-type" evidence="24">
    <location>
        <begin position="538"/>
        <end position="565"/>
    </location>
</feature>
<keyword evidence="26" id="KW-1185">Reference proteome</keyword>
<feature type="domain" description="C2H2-type" evidence="24">
    <location>
        <begin position="681"/>
        <end position="708"/>
    </location>
</feature>
<dbReference type="GO" id="GO:0005654">
    <property type="term" value="C:nucleoplasm"/>
    <property type="evidence" value="ECO:0007669"/>
    <property type="project" value="TreeGrafter"/>
</dbReference>
<dbReference type="FunFam" id="3.30.160.60:FF:000657">
    <property type="entry name" value="GDNF inducible zinc finger protein 1"/>
    <property type="match status" value="1"/>
</dbReference>
<evidence type="ECO:0000256" key="9">
    <source>
        <dbReference type="ARBA" id="ARBA00022833"/>
    </source>
</evidence>
<evidence type="ECO:0000256" key="14">
    <source>
        <dbReference type="ARBA" id="ARBA00023159"/>
    </source>
</evidence>
<proteinExistence type="inferred from homology"/>
<keyword evidence="4" id="KW-0158">Chromosome</keyword>
<dbReference type="AlphaFoldDB" id="A0AB34GJM1"/>
<comment type="subcellular location">
    <subcellularLocation>
        <location evidence="2">Chromosome</location>
        <location evidence="2">Telomere</location>
    </subcellularLocation>
    <subcellularLocation>
        <location evidence="1">Nucleus</location>
    </subcellularLocation>
</comment>
<evidence type="ECO:0000256" key="4">
    <source>
        <dbReference type="ARBA" id="ARBA00022454"/>
    </source>
</evidence>
<feature type="domain" description="C2H2-type" evidence="24">
    <location>
        <begin position="479"/>
        <end position="506"/>
    </location>
</feature>
<evidence type="ECO:0000256" key="15">
    <source>
        <dbReference type="ARBA" id="ARBA00023163"/>
    </source>
</evidence>
<feature type="domain" description="BTB" evidence="23">
    <location>
        <begin position="214"/>
        <end position="277"/>
    </location>
</feature>
<keyword evidence="12" id="KW-0805">Transcription regulation</keyword>
<dbReference type="FunFam" id="3.30.160.60:FF:001113">
    <property type="entry name" value="Zinc finger and BTB domain containing 48"/>
    <property type="match status" value="1"/>
</dbReference>
<dbReference type="FunFam" id="3.30.160.60:FF:001252">
    <property type="entry name" value="Zinc finger and BTB domain-containing 48"/>
    <property type="match status" value="1"/>
</dbReference>
<feature type="domain" description="C2H2-type" evidence="24">
    <location>
        <begin position="595"/>
        <end position="623"/>
    </location>
</feature>
<evidence type="ECO:0000256" key="3">
    <source>
        <dbReference type="ARBA" id="ARBA00006991"/>
    </source>
</evidence>
<keyword evidence="13" id="KW-0238">DNA-binding</keyword>
<dbReference type="GO" id="GO:0000781">
    <property type="term" value="C:chromosome, telomeric region"/>
    <property type="evidence" value="ECO:0007669"/>
    <property type="project" value="UniProtKB-SubCell"/>
</dbReference>
<evidence type="ECO:0000259" key="23">
    <source>
        <dbReference type="PROSITE" id="PS50097"/>
    </source>
</evidence>
<comment type="caution">
    <text evidence="25">The sequence shown here is derived from an EMBL/GenBank/DDBJ whole genome shotgun (WGS) entry which is preliminary data.</text>
</comment>
<evidence type="ECO:0000313" key="26">
    <source>
        <dbReference type="Proteomes" id="UP001159641"/>
    </source>
</evidence>
<dbReference type="InterPro" id="IPR000210">
    <property type="entry name" value="BTB/POZ_dom"/>
</dbReference>
<dbReference type="FunFam" id="3.30.160.60:FF:001732">
    <property type="entry name" value="Zgc:162936"/>
    <property type="match status" value="1"/>
</dbReference>
<dbReference type="FunFam" id="3.30.160.60:FF:001257">
    <property type="entry name" value="Zinc finger and BTB domain-containing 48"/>
    <property type="match status" value="1"/>
</dbReference>
<dbReference type="PROSITE" id="PS50157">
    <property type="entry name" value="ZINC_FINGER_C2H2_2"/>
    <property type="match status" value="11"/>
</dbReference>
<dbReference type="PROSITE" id="PS00028">
    <property type="entry name" value="ZINC_FINGER_C2H2_1"/>
    <property type="match status" value="9"/>
</dbReference>
<evidence type="ECO:0000256" key="20">
    <source>
        <dbReference type="ARBA" id="ARBA00081963"/>
    </source>
</evidence>
<evidence type="ECO:0000313" key="25">
    <source>
        <dbReference type="EMBL" id="KAJ8780677.1"/>
    </source>
</evidence>
<comment type="similarity">
    <text evidence="3">Belongs to the krueppel C2H2-type zinc-finger protein family.</text>
</comment>